<dbReference type="AlphaFoldDB" id="A0AAV7W989"/>
<evidence type="ECO:0000313" key="1">
    <source>
        <dbReference type="EMBL" id="KAJ1209291.1"/>
    </source>
</evidence>
<accession>A0AAV7W989</accession>
<gene>
    <name evidence="1" type="ORF">NDU88_004669</name>
</gene>
<name>A0AAV7W989_PLEWA</name>
<organism evidence="1 2">
    <name type="scientific">Pleurodeles waltl</name>
    <name type="common">Iberian ribbed newt</name>
    <dbReference type="NCBI Taxonomy" id="8319"/>
    <lineage>
        <taxon>Eukaryota</taxon>
        <taxon>Metazoa</taxon>
        <taxon>Chordata</taxon>
        <taxon>Craniata</taxon>
        <taxon>Vertebrata</taxon>
        <taxon>Euteleostomi</taxon>
        <taxon>Amphibia</taxon>
        <taxon>Batrachia</taxon>
        <taxon>Caudata</taxon>
        <taxon>Salamandroidea</taxon>
        <taxon>Salamandridae</taxon>
        <taxon>Pleurodelinae</taxon>
        <taxon>Pleurodeles</taxon>
    </lineage>
</organism>
<protein>
    <submittedName>
        <fullName evidence="1">Uncharacterized protein</fullName>
    </submittedName>
</protein>
<sequence>MLLEGCKPALFNYLGELKRRSCRVYTTRRLRSTLARGRSLPAVQALRTIGSRGPARVYGFIFACLFSASFIIRHTAVLGVRSWAAFNKLHYGVILLHAGFCRAPSITAKIQRVPRADLGHDSADEPWPGPSDCELLVPQWAPVMYRRFMTNGTSCGEKRTGFAIVIFE</sequence>
<dbReference type="EMBL" id="JANPWB010000002">
    <property type="protein sequence ID" value="KAJ1209291.1"/>
    <property type="molecule type" value="Genomic_DNA"/>
</dbReference>
<evidence type="ECO:0000313" key="2">
    <source>
        <dbReference type="Proteomes" id="UP001066276"/>
    </source>
</evidence>
<keyword evidence="2" id="KW-1185">Reference proteome</keyword>
<reference evidence="1" key="1">
    <citation type="journal article" date="2022" name="bioRxiv">
        <title>Sequencing and chromosome-scale assembly of the giantPleurodeles waltlgenome.</title>
        <authorList>
            <person name="Brown T."/>
            <person name="Elewa A."/>
            <person name="Iarovenko S."/>
            <person name="Subramanian E."/>
            <person name="Araus A.J."/>
            <person name="Petzold A."/>
            <person name="Susuki M."/>
            <person name="Suzuki K.-i.T."/>
            <person name="Hayashi T."/>
            <person name="Toyoda A."/>
            <person name="Oliveira C."/>
            <person name="Osipova E."/>
            <person name="Leigh N.D."/>
            <person name="Simon A."/>
            <person name="Yun M.H."/>
        </authorList>
    </citation>
    <scope>NUCLEOTIDE SEQUENCE</scope>
    <source>
        <strain evidence="1">20211129_DDA</strain>
        <tissue evidence="1">Liver</tissue>
    </source>
</reference>
<comment type="caution">
    <text evidence="1">The sequence shown here is derived from an EMBL/GenBank/DDBJ whole genome shotgun (WGS) entry which is preliminary data.</text>
</comment>
<dbReference type="Proteomes" id="UP001066276">
    <property type="component" value="Chromosome 1_2"/>
</dbReference>
<proteinExistence type="predicted"/>